<accession>A0A8J2S3L1</accession>
<dbReference type="GO" id="GO:0005737">
    <property type="term" value="C:cytoplasm"/>
    <property type="evidence" value="ECO:0007669"/>
    <property type="project" value="TreeGrafter"/>
</dbReference>
<evidence type="ECO:0000259" key="3">
    <source>
        <dbReference type="Pfam" id="PF02230"/>
    </source>
</evidence>
<keyword evidence="5" id="KW-1185">Reference proteome</keyword>
<dbReference type="InterPro" id="IPR050565">
    <property type="entry name" value="LYPA1-2/EST-like"/>
</dbReference>
<name>A0A8J2S3L1_9STRA</name>
<dbReference type="InterPro" id="IPR029058">
    <property type="entry name" value="AB_hydrolase_fold"/>
</dbReference>
<dbReference type="GO" id="GO:0052689">
    <property type="term" value="F:carboxylic ester hydrolase activity"/>
    <property type="evidence" value="ECO:0007669"/>
    <property type="project" value="TreeGrafter"/>
</dbReference>
<keyword evidence="2" id="KW-0378">Hydrolase</keyword>
<proteinExistence type="inferred from homology"/>
<dbReference type="Proteomes" id="UP000789595">
    <property type="component" value="Unassembled WGS sequence"/>
</dbReference>
<protein>
    <recommendedName>
        <fullName evidence="3">Phospholipase/carboxylesterase/thioesterase domain-containing protein</fullName>
    </recommendedName>
</protein>
<comment type="caution">
    <text evidence="4">The sequence shown here is derived from an EMBL/GenBank/DDBJ whole genome shotgun (WGS) entry which is preliminary data.</text>
</comment>
<dbReference type="AlphaFoldDB" id="A0A8J2S3L1"/>
<dbReference type="PANTHER" id="PTHR10655:SF17">
    <property type="entry name" value="LYSOPHOSPHOLIPASE-LIKE PROTEIN 1"/>
    <property type="match status" value="1"/>
</dbReference>
<dbReference type="SUPFAM" id="SSF53474">
    <property type="entry name" value="alpha/beta-Hydrolases"/>
    <property type="match status" value="1"/>
</dbReference>
<evidence type="ECO:0000256" key="1">
    <source>
        <dbReference type="ARBA" id="ARBA00006499"/>
    </source>
</evidence>
<evidence type="ECO:0000256" key="2">
    <source>
        <dbReference type="ARBA" id="ARBA00022801"/>
    </source>
</evidence>
<feature type="domain" description="Phospholipase/carboxylesterase/thioesterase" evidence="3">
    <location>
        <begin position="14"/>
        <end position="227"/>
    </location>
</feature>
<dbReference type="GO" id="GO:0008474">
    <property type="term" value="F:palmitoyl-(protein) hydrolase activity"/>
    <property type="evidence" value="ECO:0007669"/>
    <property type="project" value="TreeGrafter"/>
</dbReference>
<organism evidence="4 5">
    <name type="scientific">Pelagomonas calceolata</name>
    <dbReference type="NCBI Taxonomy" id="35677"/>
    <lineage>
        <taxon>Eukaryota</taxon>
        <taxon>Sar</taxon>
        <taxon>Stramenopiles</taxon>
        <taxon>Ochrophyta</taxon>
        <taxon>Pelagophyceae</taxon>
        <taxon>Pelagomonadales</taxon>
        <taxon>Pelagomonadaceae</taxon>
        <taxon>Pelagomonas</taxon>
    </lineage>
</organism>
<dbReference type="Pfam" id="PF02230">
    <property type="entry name" value="Abhydrolase_2"/>
    <property type="match status" value="1"/>
</dbReference>
<sequence>MRRSLVMAANIATTAAVRPTVIFLHGSGDTGRGVEGWLRSLAPPDALAAIDWEFPTAEPIPYALAGGQVASVWYDRVGGFEPHHPEQTDSVERSASRILALIDAAVKRGVPPSKIAVGGFSMGGNLAYQTAARYHAVAGREPLGAVVGLSCYSAKDSRAHALLKGTGDRWPETYVAHGSGDDFILPAWGSATYEALSAAGVDASFRHFSGAHEMTAPEIADVLAFLRRRLLDETCA</sequence>
<evidence type="ECO:0000313" key="4">
    <source>
        <dbReference type="EMBL" id="CAH0364373.1"/>
    </source>
</evidence>
<comment type="similarity">
    <text evidence="1">Belongs to the AB hydrolase superfamily. AB hydrolase 2 family.</text>
</comment>
<dbReference type="EMBL" id="CAKKNE010000001">
    <property type="protein sequence ID" value="CAH0364373.1"/>
    <property type="molecule type" value="Genomic_DNA"/>
</dbReference>
<evidence type="ECO:0000313" key="5">
    <source>
        <dbReference type="Proteomes" id="UP000789595"/>
    </source>
</evidence>
<dbReference type="InterPro" id="IPR003140">
    <property type="entry name" value="PLipase/COase/thioEstase"/>
</dbReference>
<reference evidence="4" key="1">
    <citation type="submission" date="2021-11" db="EMBL/GenBank/DDBJ databases">
        <authorList>
            <consortium name="Genoscope - CEA"/>
            <person name="William W."/>
        </authorList>
    </citation>
    <scope>NUCLEOTIDE SEQUENCE</scope>
</reference>
<dbReference type="PANTHER" id="PTHR10655">
    <property type="entry name" value="LYSOPHOSPHOLIPASE-RELATED"/>
    <property type="match status" value="1"/>
</dbReference>
<dbReference type="OrthoDB" id="2418081at2759"/>
<gene>
    <name evidence="4" type="ORF">PECAL_1P07320</name>
</gene>
<dbReference type="Gene3D" id="3.40.50.1820">
    <property type="entry name" value="alpha/beta hydrolase"/>
    <property type="match status" value="1"/>
</dbReference>